<protein>
    <submittedName>
        <fullName evidence="1">Uncharacterized protein</fullName>
    </submittedName>
</protein>
<reference evidence="1" key="1">
    <citation type="submission" date="2023-03" db="UniProtKB">
        <authorList>
            <consortium name="EnsemblPlants"/>
        </authorList>
    </citation>
    <scope>IDENTIFICATION</scope>
</reference>
<evidence type="ECO:0000313" key="1">
    <source>
        <dbReference type="EnsemblPlants" id="MELO3C027031.2.1"/>
    </source>
</evidence>
<accession>A0A9I9E0B3</accession>
<sequence length="46" mass="5093">RKLSTKCLAILGKLIYDFVPNLVNEQIGGLSENVERKVFSLASQSL</sequence>
<name>A0A9I9E0B3_CUCME</name>
<dbReference type="AlphaFoldDB" id="A0A9I9E0B3"/>
<organism evidence="1">
    <name type="scientific">Cucumis melo</name>
    <name type="common">Muskmelon</name>
    <dbReference type="NCBI Taxonomy" id="3656"/>
    <lineage>
        <taxon>Eukaryota</taxon>
        <taxon>Viridiplantae</taxon>
        <taxon>Streptophyta</taxon>
        <taxon>Embryophyta</taxon>
        <taxon>Tracheophyta</taxon>
        <taxon>Spermatophyta</taxon>
        <taxon>Magnoliopsida</taxon>
        <taxon>eudicotyledons</taxon>
        <taxon>Gunneridae</taxon>
        <taxon>Pentapetalae</taxon>
        <taxon>rosids</taxon>
        <taxon>fabids</taxon>
        <taxon>Cucurbitales</taxon>
        <taxon>Cucurbitaceae</taxon>
        <taxon>Benincaseae</taxon>
        <taxon>Cucumis</taxon>
    </lineage>
</organism>
<dbReference type="Gramene" id="MELO3C027031.2.1">
    <property type="protein sequence ID" value="MELO3C027031.2.1"/>
    <property type="gene ID" value="MELO3C027031.2"/>
</dbReference>
<proteinExistence type="predicted"/>
<dbReference type="EnsemblPlants" id="MELO3C027031.2.1">
    <property type="protein sequence ID" value="MELO3C027031.2.1"/>
    <property type="gene ID" value="MELO3C027031.2"/>
</dbReference>